<dbReference type="PROSITE" id="PS00086">
    <property type="entry name" value="CYTOCHROME_P450"/>
    <property type="match status" value="1"/>
</dbReference>
<dbReference type="PANTHER" id="PTHR24279">
    <property type="entry name" value="CYTOCHROME P450"/>
    <property type="match status" value="1"/>
</dbReference>
<dbReference type="InterPro" id="IPR036396">
    <property type="entry name" value="Cyt_P450_sf"/>
</dbReference>
<evidence type="ECO:0000256" key="5">
    <source>
        <dbReference type="ARBA" id="ARBA00023002"/>
    </source>
</evidence>
<keyword evidence="5 9" id="KW-0560">Oxidoreductase</keyword>
<dbReference type="InterPro" id="IPR002401">
    <property type="entry name" value="Cyt_P450_E_grp-I"/>
</dbReference>
<dbReference type="GO" id="GO:0005506">
    <property type="term" value="F:iron ion binding"/>
    <property type="evidence" value="ECO:0007669"/>
    <property type="project" value="InterPro"/>
</dbReference>
<dbReference type="GO" id="GO:0004497">
    <property type="term" value="F:monooxygenase activity"/>
    <property type="evidence" value="ECO:0007669"/>
    <property type="project" value="UniProtKB-KW"/>
</dbReference>
<dbReference type="GeneID" id="111132394"/>
<dbReference type="PANTHER" id="PTHR24279:SF120">
    <property type="entry name" value="CYTOCHROME P450"/>
    <property type="match status" value="1"/>
</dbReference>
<keyword evidence="7 9" id="KW-0503">Monooxygenase</keyword>
<comment type="cofactor">
    <cofactor evidence="1 8">
        <name>heme</name>
        <dbReference type="ChEBI" id="CHEBI:30413"/>
    </cofactor>
</comment>
<evidence type="ECO:0000256" key="1">
    <source>
        <dbReference type="ARBA" id="ARBA00001971"/>
    </source>
</evidence>
<dbReference type="InterPro" id="IPR050479">
    <property type="entry name" value="CYP11_CYP27_families"/>
</dbReference>
<dbReference type="PRINTS" id="PR00463">
    <property type="entry name" value="EP450I"/>
</dbReference>
<keyword evidence="4 8" id="KW-0479">Metal-binding</keyword>
<evidence type="ECO:0000313" key="10">
    <source>
        <dbReference type="Proteomes" id="UP000694844"/>
    </source>
</evidence>
<evidence type="ECO:0000256" key="7">
    <source>
        <dbReference type="ARBA" id="ARBA00023033"/>
    </source>
</evidence>
<evidence type="ECO:0000313" key="11">
    <source>
        <dbReference type="RefSeq" id="XP_022335905.1"/>
    </source>
</evidence>
<dbReference type="PRINTS" id="PR00385">
    <property type="entry name" value="P450"/>
</dbReference>
<evidence type="ECO:0000256" key="4">
    <source>
        <dbReference type="ARBA" id="ARBA00022723"/>
    </source>
</evidence>
<dbReference type="AlphaFoldDB" id="A0A8B8E6X7"/>
<protein>
    <submittedName>
        <fullName evidence="11">LOW QUALITY PROTEIN: probable cytochrome P450 49a1</fullName>
    </submittedName>
</protein>
<sequence>MREKGPKLDPESVIREIYDECDDTLPDCVYRALSGDFSIPWLPPLPGPDTESAQPFEDIPGPSGIYSLPFIGTALHFHPFTSITFQTLHKLLHKFTEEYGTIMKFRAGNNWLVVVSDPKYSEQVLRFPDKYPFRPSIEIVKAYYDRKKLPPPLSALQGEEWAKLRKPAGDQLMRPTSLTSYLPAQTPIADEFVAQYENTMEINDCLRALVKFSTESLGMLCFNTRLRCLDGTANLDFVEDLGIFFRSIDELGRYIKLYRYFRTPLYNKFERAADNMYRVAREEMQKALDKMAVLEKVGKLEEYLKEPNFLNSLISHPDMTHAKAQSLILDLFVGGIDATSNALTFLWHELALHQDKQEHLYQEIRNVIGNGNLDVNSLAKMFYLKACVKESLRKNYPVGIGSIRRLTEDMIVGGYQIPKGQDVVIPLRNMCQDAKYYKNPDKFIPERFLRGDQSVDEETRHTEPFVHVPFGFGPRSCIGQRFAESDMFIITTKLFQAYNVSLAPEIPEKLEFIYRAFACPTTKVNFLLRKRN</sequence>
<dbReference type="RefSeq" id="XP_022335905.1">
    <property type="nucleotide sequence ID" value="XM_022480197.1"/>
</dbReference>
<reference evidence="11" key="1">
    <citation type="submission" date="2025-08" db="UniProtKB">
        <authorList>
            <consortium name="RefSeq"/>
        </authorList>
    </citation>
    <scope>IDENTIFICATION</scope>
    <source>
        <tissue evidence="11">Whole sample</tissue>
    </source>
</reference>
<feature type="binding site" description="axial binding residue" evidence="8">
    <location>
        <position position="477"/>
    </location>
    <ligand>
        <name>heme</name>
        <dbReference type="ChEBI" id="CHEBI:30413"/>
    </ligand>
    <ligandPart>
        <name>Fe</name>
        <dbReference type="ChEBI" id="CHEBI:18248"/>
    </ligandPart>
</feature>
<accession>A0A8B8E6X7</accession>
<evidence type="ECO:0000256" key="3">
    <source>
        <dbReference type="ARBA" id="ARBA00022617"/>
    </source>
</evidence>
<dbReference type="OrthoDB" id="3945418at2759"/>
<dbReference type="Gene3D" id="1.10.630.10">
    <property type="entry name" value="Cytochrome P450"/>
    <property type="match status" value="1"/>
</dbReference>
<organism evidence="10 11">
    <name type="scientific">Crassostrea virginica</name>
    <name type="common">Eastern oyster</name>
    <dbReference type="NCBI Taxonomy" id="6565"/>
    <lineage>
        <taxon>Eukaryota</taxon>
        <taxon>Metazoa</taxon>
        <taxon>Spiralia</taxon>
        <taxon>Lophotrochozoa</taxon>
        <taxon>Mollusca</taxon>
        <taxon>Bivalvia</taxon>
        <taxon>Autobranchia</taxon>
        <taxon>Pteriomorphia</taxon>
        <taxon>Ostreida</taxon>
        <taxon>Ostreoidea</taxon>
        <taxon>Ostreidae</taxon>
        <taxon>Crassostrea</taxon>
    </lineage>
</organism>
<evidence type="ECO:0000256" key="6">
    <source>
        <dbReference type="ARBA" id="ARBA00023004"/>
    </source>
</evidence>
<dbReference type="GO" id="GO:0020037">
    <property type="term" value="F:heme binding"/>
    <property type="evidence" value="ECO:0007669"/>
    <property type="project" value="InterPro"/>
</dbReference>
<evidence type="ECO:0000256" key="9">
    <source>
        <dbReference type="RuleBase" id="RU000461"/>
    </source>
</evidence>
<dbReference type="Pfam" id="PF00067">
    <property type="entry name" value="p450"/>
    <property type="match status" value="1"/>
</dbReference>
<dbReference type="Proteomes" id="UP000694844">
    <property type="component" value="Chromosome 5"/>
</dbReference>
<dbReference type="InterPro" id="IPR001128">
    <property type="entry name" value="Cyt_P450"/>
</dbReference>
<gene>
    <name evidence="11" type="primary">LOC111132394</name>
</gene>
<keyword evidence="10" id="KW-1185">Reference proteome</keyword>
<dbReference type="InterPro" id="IPR017972">
    <property type="entry name" value="Cyt_P450_CS"/>
</dbReference>
<dbReference type="KEGG" id="cvn:111132394"/>
<keyword evidence="6 8" id="KW-0408">Iron</keyword>
<evidence type="ECO:0000256" key="8">
    <source>
        <dbReference type="PIRSR" id="PIRSR602401-1"/>
    </source>
</evidence>
<comment type="similarity">
    <text evidence="2 9">Belongs to the cytochrome P450 family.</text>
</comment>
<evidence type="ECO:0000256" key="2">
    <source>
        <dbReference type="ARBA" id="ARBA00010617"/>
    </source>
</evidence>
<dbReference type="CDD" id="cd11054">
    <property type="entry name" value="CYP24A1-like"/>
    <property type="match status" value="1"/>
</dbReference>
<dbReference type="SUPFAM" id="SSF48264">
    <property type="entry name" value="Cytochrome P450"/>
    <property type="match status" value="1"/>
</dbReference>
<proteinExistence type="inferred from homology"/>
<dbReference type="GO" id="GO:0016705">
    <property type="term" value="F:oxidoreductase activity, acting on paired donors, with incorporation or reduction of molecular oxygen"/>
    <property type="evidence" value="ECO:0007669"/>
    <property type="project" value="InterPro"/>
</dbReference>
<name>A0A8B8E6X7_CRAVI</name>
<keyword evidence="3 8" id="KW-0349">Heme</keyword>